<accession>U2M988</accession>
<comment type="caution">
    <text evidence="1">The sequence shown here is derived from an EMBL/GenBank/DDBJ whole genome shotgun (WGS) entry which is preliminary data.</text>
</comment>
<organism evidence="1 2">
    <name type="scientific">Segatella salivae F0493</name>
    <dbReference type="NCBI Taxonomy" id="1395125"/>
    <lineage>
        <taxon>Bacteria</taxon>
        <taxon>Pseudomonadati</taxon>
        <taxon>Bacteroidota</taxon>
        <taxon>Bacteroidia</taxon>
        <taxon>Bacteroidales</taxon>
        <taxon>Prevotellaceae</taxon>
        <taxon>Segatella</taxon>
    </lineage>
</organism>
<protein>
    <submittedName>
        <fullName evidence="1">Uncharacterized protein</fullName>
    </submittedName>
</protein>
<gene>
    <name evidence="1" type="ORF">HMPREF9145_1245</name>
</gene>
<reference evidence="1 2" key="1">
    <citation type="submission" date="2013-08" db="EMBL/GenBank/DDBJ databases">
        <authorList>
            <person name="Durkin A.S."/>
            <person name="Haft D.R."/>
            <person name="McCorrison J."/>
            <person name="Torralba M."/>
            <person name="Gillis M."/>
            <person name="Haft D.H."/>
            <person name="Methe B."/>
            <person name="Sutton G."/>
            <person name="Nelson K.E."/>
        </authorList>
    </citation>
    <scope>NUCLEOTIDE SEQUENCE [LARGE SCALE GENOMIC DNA]</scope>
    <source>
        <strain evidence="1 2">F0493</strain>
    </source>
</reference>
<sequence length="139" mass="15526">MNVASLTSLPEDCSHAALALLTLCLSCSIARRTASSSEQSIIGFRPRPERVFNPSMPSDLKRFTQAFTLTWLISVCAPMATDDRPSDFSNTARQRIRKQCFSPKRNPLSSARRSVSANPNTFGFPITQSRTEITYIYFV</sequence>
<dbReference type="Proteomes" id="UP000017023">
    <property type="component" value="Unassembled WGS sequence"/>
</dbReference>
<evidence type="ECO:0000313" key="2">
    <source>
        <dbReference type="Proteomes" id="UP000017023"/>
    </source>
</evidence>
<dbReference type="PATRIC" id="fig|1395125.3.peg.2573"/>
<proteinExistence type="predicted"/>
<evidence type="ECO:0000313" key="1">
    <source>
        <dbReference type="EMBL" id="ERJ98284.1"/>
    </source>
</evidence>
<dbReference type="AlphaFoldDB" id="U2M988"/>
<dbReference type="EMBL" id="AWGW01000030">
    <property type="protein sequence ID" value="ERJ98284.1"/>
    <property type="molecule type" value="Genomic_DNA"/>
</dbReference>
<name>U2M988_9BACT</name>